<accession>A0ABP9DA52</accession>
<reference evidence="2" key="1">
    <citation type="journal article" date="2019" name="Int. J. Syst. Evol. Microbiol.">
        <title>The Global Catalogue of Microorganisms (GCM) 10K type strain sequencing project: providing services to taxonomists for standard genome sequencing and annotation.</title>
        <authorList>
            <consortium name="The Broad Institute Genomics Platform"/>
            <consortium name="The Broad Institute Genome Sequencing Center for Infectious Disease"/>
            <person name="Wu L."/>
            <person name="Ma J."/>
        </authorList>
    </citation>
    <scope>NUCLEOTIDE SEQUENCE [LARGE SCALE GENOMIC DNA]</scope>
    <source>
        <strain evidence="2">JCM 18326</strain>
    </source>
</reference>
<evidence type="ECO:0000313" key="2">
    <source>
        <dbReference type="Proteomes" id="UP001500298"/>
    </source>
</evidence>
<organism evidence="1 2">
    <name type="scientific">Algivirga pacifica</name>
    <dbReference type="NCBI Taxonomy" id="1162670"/>
    <lineage>
        <taxon>Bacteria</taxon>
        <taxon>Pseudomonadati</taxon>
        <taxon>Bacteroidota</taxon>
        <taxon>Cytophagia</taxon>
        <taxon>Cytophagales</taxon>
        <taxon>Flammeovirgaceae</taxon>
        <taxon>Algivirga</taxon>
    </lineage>
</organism>
<keyword evidence="2" id="KW-1185">Reference proteome</keyword>
<dbReference type="EMBL" id="BAABJX010000030">
    <property type="protein sequence ID" value="GAA4834904.1"/>
    <property type="molecule type" value="Genomic_DNA"/>
</dbReference>
<protein>
    <recommendedName>
        <fullName evidence="3">Tol-pal system protein YbgF</fullName>
    </recommendedName>
</protein>
<name>A0ABP9DA52_9BACT</name>
<dbReference type="InterPro" id="IPR011990">
    <property type="entry name" value="TPR-like_helical_dom_sf"/>
</dbReference>
<sequence length="383" mass="45569">MAQAHLPPLQEDKMLLTNQKVQMEITFGIDAMYDFKFNVAEGQFRWMKGYYPKHPLPYFLLGLNEWWKIMPNVEDDSHDDLFHAYMDSSVYFAEEIYKKYPEHAEASFFLAGALAFKARLYGERHEWSKATFAARKSLEYFDVTKKKAVELGAEMYFGDGLYNYFVEWIKENYKVLRPVLWFFEEGDKQLGLEQLEMAGEEAFYTRIEAMYYLMRIHANGDGRVSRAFQLSEYLYKNYPNNAYFHRYYTRMLYSTGRHRQLVPVAKSLLERVETGATGYEEISGRYASYYLGSYYMDRKGDVKTGETYFKKTVGFAEAIEDYDSGYYLHALRKLGQIAQREGEMEVAYEYYDKLKDHSERKSTLHKEAKEFLKEYKRWKKKNK</sequence>
<dbReference type="Gene3D" id="1.25.40.10">
    <property type="entry name" value="Tetratricopeptide repeat domain"/>
    <property type="match status" value="1"/>
</dbReference>
<gene>
    <name evidence="1" type="ORF">GCM10023331_20170</name>
</gene>
<evidence type="ECO:0008006" key="3">
    <source>
        <dbReference type="Google" id="ProtNLM"/>
    </source>
</evidence>
<comment type="caution">
    <text evidence="1">The sequence shown here is derived from an EMBL/GenBank/DDBJ whole genome shotgun (WGS) entry which is preliminary data.</text>
</comment>
<proteinExistence type="predicted"/>
<evidence type="ECO:0000313" key="1">
    <source>
        <dbReference type="EMBL" id="GAA4834904.1"/>
    </source>
</evidence>
<dbReference type="Proteomes" id="UP001500298">
    <property type="component" value="Unassembled WGS sequence"/>
</dbReference>